<feature type="region of interest" description="Disordered" evidence="2">
    <location>
        <begin position="924"/>
        <end position="956"/>
    </location>
</feature>
<reference evidence="3 4" key="1">
    <citation type="submission" date="2016-05" db="EMBL/GenBank/DDBJ databases">
        <title>Genome sequencing reveals origins of a unique bacterial endosymbiosis in the earliest lineages of terrestrial Fungi.</title>
        <authorList>
            <consortium name="DOE Joint Genome Institute"/>
            <person name="Uehling J."/>
            <person name="Gryganskyi A."/>
            <person name="Hameed K."/>
            <person name="Tschaplinski T."/>
            <person name="Misztal P."/>
            <person name="Wu S."/>
            <person name="Desiro A."/>
            <person name="Vande Pol N."/>
            <person name="Du Z.-Y."/>
            <person name="Zienkiewicz A."/>
            <person name="Zienkiewicz K."/>
            <person name="Morin E."/>
            <person name="Tisserant E."/>
            <person name="Splivallo R."/>
            <person name="Hainaut M."/>
            <person name="Henrissat B."/>
            <person name="Ohm R."/>
            <person name="Kuo A."/>
            <person name="Yan J."/>
            <person name="Lipzen A."/>
            <person name="Nolan M."/>
            <person name="Labutti K."/>
            <person name="Barry K."/>
            <person name="Goldstein A."/>
            <person name="Labbe J."/>
            <person name="Schadt C."/>
            <person name="Tuskan G."/>
            <person name="Grigoriev I."/>
            <person name="Martin F."/>
            <person name="Vilgalys R."/>
            <person name="Bonito G."/>
        </authorList>
    </citation>
    <scope>NUCLEOTIDE SEQUENCE [LARGE SCALE GENOMIC DNA]</scope>
    <source>
        <strain evidence="3 4">AG-77</strain>
    </source>
</reference>
<feature type="region of interest" description="Disordered" evidence="2">
    <location>
        <begin position="355"/>
        <end position="488"/>
    </location>
</feature>
<feature type="compositionally biased region" description="Low complexity" evidence="2">
    <location>
        <begin position="41"/>
        <end position="81"/>
    </location>
</feature>
<feature type="coiled-coil region" evidence="1">
    <location>
        <begin position="1024"/>
        <end position="1065"/>
    </location>
</feature>
<evidence type="ECO:0000313" key="4">
    <source>
        <dbReference type="Proteomes" id="UP000078512"/>
    </source>
</evidence>
<evidence type="ECO:0000256" key="1">
    <source>
        <dbReference type="SAM" id="Coils"/>
    </source>
</evidence>
<feature type="coiled-coil region" evidence="1">
    <location>
        <begin position="1429"/>
        <end position="1496"/>
    </location>
</feature>
<feature type="compositionally biased region" description="Polar residues" evidence="2">
    <location>
        <begin position="148"/>
        <end position="157"/>
    </location>
</feature>
<dbReference type="EMBL" id="KV442011">
    <property type="protein sequence ID" value="OAQ36743.1"/>
    <property type="molecule type" value="Genomic_DNA"/>
</dbReference>
<evidence type="ECO:0000313" key="3">
    <source>
        <dbReference type="EMBL" id="OAQ36743.1"/>
    </source>
</evidence>
<feature type="region of interest" description="Disordered" evidence="2">
    <location>
        <begin position="148"/>
        <end position="343"/>
    </location>
</feature>
<proteinExistence type="predicted"/>
<feature type="compositionally biased region" description="Acidic residues" evidence="2">
    <location>
        <begin position="188"/>
        <end position="206"/>
    </location>
</feature>
<dbReference type="PANTHER" id="PTHR23159:SF31">
    <property type="entry name" value="CENTROSOME-ASSOCIATED PROTEIN CEP250 ISOFORM X1"/>
    <property type="match status" value="1"/>
</dbReference>
<feature type="compositionally biased region" description="Basic and acidic residues" evidence="2">
    <location>
        <begin position="582"/>
        <end position="594"/>
    </location>
</feature>
<name>A0A197KHX5_9FUNG</name>
<dbReference type="Proteomes" id="UP000078512">
    <property type="component" value="Unassembled WGS sequence"/>
</dbReference>
<feature type="compositionally biased region" description="Acidic residues" evidence="2">
    <location>
        <begin position="160"/>
        <end position="172"/>
    </location>
</feature>
<keyword evidence="4" id="KW-1185">Reference proteome</keyword>
<evidence type="ECO:0000256" key="2">
    <source>
        <dbReference type="SAM" id="MobiDB-lite"/>
    </source>
</evidence>
<gene>
    <name evidence="3" type="ORF">K457DRAFT_131918</name>
</gene>
<feature type="region of interest" description="Disordered" evidence="2">
    <location>
        <begin position="1247"/>
        <end position="1292"/>
    </location>
</feature>
<feature type="compositionally biased region" description="Low complexity" evidence="2">
    <location>
        <begin position="316"/>
        <end position="343"/>
    </location>
</feature>
<keyword evidence="1" id="KW-0175">Coiled coil</keyword>
<accession>A0A197KHX5</accession>
<feature type="compositionally biased region" description="Polar residues" evidence="2">
    <location>
        <begin position="465"/>
        <end position="486"/>
    </location>
</feature>
<feature type="region of interest" description="Disordered" evidence="2">
    <location>
        <begin position="856"/>
        <end position="885"/>
    </location>
</feature>
<protein>
    <submittedName>
        <fullName evidence="3">Uncharacterized protein</fullName>
    </submittedName>
</protein>
<feature type="compositionally biased region" description="Polar residues" evidence="2">
    <location>
        <begin position="1"/>
        <end position="30"/>
    </location>
</feature>
<organism evidence="3 4">
    <name type="scientific">Linnemannia elongata AG-77</name>
    <dbReference type="NCBI Taxonomy" id="1314771"/>
    <lineage>
        <taxon>Eukaryota</taxon>
        <taxon>Fungi</taxon>
        <taxon>Fungi incertae sedis</taxon>
        <taxon>Mucoromycota</taxon>
        <taxon>Mortierellomycotina</taxon>
        <taxon>Mortierellomycetes</taxon>
        <taxon>Mortierellales</taxon>
        <taxon>Mortierellaceae</taxon>
        <taxon>Linnemannia</taxon>
    </lineage>
</organism>
<feature type="compositionally biased region" description="Polar residues" evidence="2">
    <location>
        <begin position="869"/>
        <end position="881"/>
    </location>
</feature>
<dbReference type="PANTHER" id="PTHR23159">
    <property type="entry name" value="CENTROSOMAL PROTEIN 2"/>
    <property type="match status" value="1"/>
</dbReference>
<feature type="compositionally biased region" description="Low complexity" evidence="2">
    <location>
        <begin position="258"/>
        <end position="298"/>
    </location>
</feature>
<dbReference type="STRING" id="1314771.A0A197KHX5"/>
<feature type="compositionally biased region" description="Basic and acidic residues" evidence="2">
    <location>
        <begin position="924"/>
        <end position="939"/>
    </location>
</feature>
<feature type="region of interest" description="Disordered" evidence="2">
    <location>
        <begin position="1"/>
        <end position="132"/>
    </location>
</feature>
<feature type="compositionally biased region" description="Polar residues" evidence="2">
    <location>
        <begin position="426"/>
        <end position="457"/>
    </location>
</feature>
<feature type="compositionally biased region" description="Polar residues" evidence="2">
    <location>
        <begin position="1273"/>
        <end position="1292"/>
    </location>
</feature>
<feature type="coiled-coil region" evidence="1">
    <location>
        <begin position="1296"/>
        <end position="1323"/>
    </location>
</feature>
<sequence>MSSLDYNTRHGSSVSSMENHTTLNSNSNGTGLKIQPSFGYSQLSHQQQRLPQQQLSQSQSQSHTTLGLSTLSTPQSSPQSTRVDYQHGRGHSSYQYSSESEDDHESFSSSQEPDLLGDLSRSSSAYRVRRDSGLPPIKMNAAKRLPHFNTSLTSMATDSVVEEEEEEEDEEDEARHPMSRRLHHEVDESSIPEEEEEDEDDQEDEVVQALDRDMAGRQTNNLFRKGDNIGSKQSGGPGQRMFSNQSPFHPFPSPPSRTTPTASAATTQVSTSFPSPTSSSTSIPAHGNGSQYSGSNSSLPRPVEPDRGPADLSNPSAALAEALSAARATAEARAKAQQQTQQQAALDALLVGHNRVHSQSADAGYQKDTSKRNSATSTDSNGNLSQVKIPVPDLSPTMQGYTGHLDVRQDSGRNTDGHLYPRPTAFTLSPTSSNPELTGSQSDSHSGSYGTQRPSTHNNTNNNNGRSVQPSTTKYGHPSVSSNMSRYTDDYNEQPQYARHREPSLLGTSYDSAQSIQHHGREGTYSRFAFASKDTDRGSLHSQGYMDDYNPSAVYPQGLSREPFGFQQDYTNQPNVDFPDESDSHATNDNHGRDANTSFHKQHHNNHGASAQSGHSASISLYPQTASSHSLALSEDLKDQISTEAEYIMNRNTELLRILSIRDDEIQTLQQELDHTLKVMHEYEDDLMAMHTAAAKPYETYRQTLDEIGHGMTQQDALLEGYQQENEKLTSQLKSSVEIRREAEKRHLQTVDRLKSEVESLRSELESSDQEKYGTTDLRFVLKQSQESHERAQASFKDKEEEYQAEISDLKERLSVTEQVLEEERKSKVEGMQKLERELQDFRAGYDGMLAQLQAADSGDLQPNPKRAPSSSSADEGQADTTVDDELERDIGLIKASLLKNPTKFMANVKSLSPSPVHIMDKLQQFKDPKPKALDRKLTSTETLTSGNMPAHADGEKLDLEQRLSRFEADVRQSLLRSSSMDSFSSVRSSGGTAIHQATQIKPLQHLHHQHHSNSRDDLRLSAMSEEHRLANKLRDRINSLNIENKRLHQELASLAQVLRVQQAERQRKVTHLEELLDMHENQASQRLDDVNTEEGQARVRKVIQGLLVRIRTKEAEAEFYHNAYLDKVMELDQMALANGKSFLVESPVEMGKSQEALGETPSSTPSPTASVIEALETRVRELERLNMEASFHLAAEQRRVQATETENGNLIREKLTLARMLEDQVDQLQSKLSLAEIARARLQDENNDLRQQQQQQQQKLQQSLKDARGASATPSGDRSGNNSSGQQQENTNETIAAMRSRMLSLTRQRDQLREQLQEAFDIQLTLQERSGPNSGGGESAEWSMEEFKRLERSLEEKSMELSIWKERAVALEKVVERIRMIKDRPEPTGLSLDRSLTMDSESMSTSSIGGSHDGVQHLAGRRASHHTLEELDQVVLRLEQRLERRDQELQEVVQEARRQTDRRLEAWKAKWVQVVQRKNAEIHRFQVELESLMAAVDRDRSRMATTATKK</sequence>
<feature type="coiled-coil region" evidence="1">
    <location>
        <begin position="712"/>
        <end position="852"/>
    </location>
</feature>
<feature type="compositionally biased region" description="Low complexity" evidence="2">
    <location>
        <begin position="607"/>
        <end position="617"/>
    </location>
</feature>
<feature type="region of interest" description="Disordered" evidence="2">
    <location>
        <begin position="539"/>
        <end position="617"/>
    </location>
</feature>
<feature type="compositionally biased region" description="Polar residues" evidence="2">
    <location>
        <begin position="372"/>
        <end position="386"/>
    </location>
</feature>
<dbReference type="OrthoDB" id="2157184at2759"/>
<feature type="compositionally biased region" description="Low complexity" evidence="2">
    <location>
        <begin position="1252"/>
        <end position="1263"/>
    </location>
</feature>
<feature type="compositionally biased region" description="Basic and acidic residues" evidence="2">
    <location>
        <begin position="405"/>
        <end position="416"/>
    </location>
</feature>